<keyword evidence="5" id="KW-0479">Metal-binding</keyword>
<feature type="chain" id="PRO_5041948274" evidence="11">
    <location>
        <begin position="23"/>
        <end position="496"/>
    </location>
</feature>
<feature type="region of interest" description="Disordered" evidence="10">
    <location>
        <begin position="173"/>
        <end position="197"/>
    </location>
</feature>
<dbReference type="CDD" id="cd03858">
    <property type="entry name" value="M14_CP_N-E_like"/>
    <property type="match status" value="1"/>
</dbReference>
<comment type="similarity">
    <text evidence="2 9">Belongs to the peptidase M14 family.</text>
</comment>
<evidence type="ECO:0000256" key="6">
    <source>
        <dbReference type="ARBA" id="ARBA00022801"/>
    </source>
</evidence>
<evidence type="ECO:0000256" key="5">
    <source>
        <dbReference type="ARBA" id="ARBA00022723"/>
    </source>
</evidence>
<evidence type="ECO:0000256" key="2">
    <source>
        <dbReference type="ARBA" id="ARBA00005988"/>
    </source>
</evidence>
<evidence type="ECO:0000256" key="11">
    <source>
        <dbReference type="SAM" id="SignalP"/>
    </source>
</evidence>
<dbReference type="Proteomes" id="UP000887575">
    <property type="component" value="Unassembled WGS sequence"/>
</dbReference>
<feature type="domain" description="Peptidase M14" evidence="12">
    <location>
        <begin position="64"/>
        <end position="361"/>
    </location>
</feature>
<protein>
    <submittedName>
        <fullName evidence="14">Peptidase M14 carboxypeptidase A domain-containing protein</fullName>
    </submittedName>
</protein>
<evidence type="ECO:0000256" key="9">
    <source>
        <dbReference type="PROSITE-ProRule" id="PRU01379"/>
    </source>
</evidence>
<reference evidence="14" key="1">
    <citation type="submission" date="2024-02" db="UniProtKB">
        <authorList>
            <consortium name="WormBaseParasite"/>
        </authorList>
    </citation>
    <scope>IDENTIFICATION</scope>
</reference>
<keyword evidence="11" id="KW-0732">Signal</keyword>
<dbReference type="AlphaFoldDB" id="A0AAF3FPS7"/>
<dbReference type="GO" id="GO:0005615">
    <property type="term" value="C:extracellular space"/>
    <property type="evidence" value="ECO:0007669"/>
    <property type="project" value="TreeGrafter"/>
</dbReference>
<dbReference type="CDD" id="cd11308">
    <property type="entry name" value="Peptidase_M14NE-CP-C_like"/>
    <property type="match status" value="1"/>
</dbReference>
<dbReference type="Pfam" id="PF13620">
    <property type="entry name" value="CarboxypepD_reg"/>
    <property type="match status" value="1"/>
</dbReference>
<evidence type="ECO:0000256" key="1">
    <source>
        <dbReference type="ARBA" id="ARBA00001947"/>
    </source>
</evidence>
<dbReference type="GO" id="GO:0006518">
    <property type="term" value="P:peptide metabolic process"/>
    <property type="evidence" value="ECO:0007669"/>
    <property type="project" value="TreeGrafter"/>
</dbReference>
<dbReference type="InterPro" id="IPR057247">
    <property type="entry name" value="CARBOXYPEPT_ZN_2"/>
</dbReference>
<dbReference type="PRINTS" id="PR00765">
    <property type="entry name" value="CRBOXYPTASEA"/>
</dbReference>
<dbReference type="Gene3D" id="2.60.40.1120">
    <property type="entry name" value="Carboxypeptidase-like, regulatory domain"/>
    <property type="match status" value="1"/>
</dbReference>
<sequence length="496" mass="57421">MMRSFYLLLLGIVYIDFLLVSAADSEAIRTEKELVDIFTNQGDVYTFDDLKEEVGPLPDIPDYRHYDYNEMTAYLKELHKLYPNLTHIYSAGRSVNGRELWVLCISRFPARHTFGIPEFKYIANMHGNEVSGRNFVLYLAWTLLHEYTNNAWIKNLVDTTRIHLMPSMNPDGYEESVEGDETGVRGRNNANRKDLNRNFPTRFPNYFPSQRPEPETLAVIKWSRNVPFVLSANLHGGSTIVNYPFDDAPTRVRAHKYTPSPDNALFVRLAYSYARAHTRMWKPGPRCVNDQLNMALDPEHGIVNGAEWYIVPGGMQDWNYIHTNCFEVTVETNCVKFPRKSEMKWLWDENKYALLFYAAQVHNAITGFVIDKETRHGIPNATVSIDFRSKIVSSYDGGEFWRLANIGEYEVTFDHPMYVPVTKKVTLTKEKRSARVQVELTRLEEELLNDVNSRLAGYDEEHSRYSRSTFNSQPSLILVFTSLLFISYHMGAHQLF</sequence>
<evidence type="ECO:0000256" key="3">
    <source>
        <dbReference type="ARBA" id="ARBA00022645"/>
    </source>
</evidence>
<dbReference type="Pfam" id="PF00246">
    <property type="entry name" value="Peptidase_M14"/>
    <property type="match status" value="1"/>
</dbReference>
<dbReference type="FunFam" id="2.60.40.1120:FF:000027">
    <property type="entry name" value="CarboxyPeptidase D family"/>
    <property type="match status" value="1"/>
</dbReference>
<feature type="active site" description="Proton donor/acceptor" evidence="9">
    <location>
        <position position="331"/>
    </location>
</feature>
<dbReference type="SUPFAM" id="SSF49464">
    <property type="entry name" value="Carboxypeptidase regulatory domain-like"/>
    <property type="match status" value="1"/>
</dbReference>
<organism evidence="13 14">
    <name type="scientific">Mesorhabditis belari</name>
    <dbReference type="NCBI Taxonomy" id="2138241"/>
    <lineage>
        <taxon>Eukaryota</taxon>
        <taxon>Metazoa</taxon>
        <taxon>Ecdysozoa</taxon>
        <taxon>Nematoda</taxon>
        <taxon>Chromadorea</taxon>
        <taxon>Rhabditida</taxon>
        <taxon>Rhabditina</taxon>
        <taxon>Rhabditomorpha</taxon>
        <taxon>Rhabditoidea</taxon>
        <taxon>Rhabditidae</taxon>
        <taxon>Mesorhabditinae</taxon>
        <taxon>Mesorhabditis</taxon>
    </lineage>
</organism>
<keyword evidence="13" id="KW-1185">Reference proteome</keyword>
<keyword evidence="6" id="KW-0378">Hydrolase</keyword>
<keyword evidence="4" id="KW-0645">Protease</keyword>
<dbReference type="PANTHER" id="PTHR11532:SF73">
    <property type="entry name" value="CARBOXYPEPTIDASE D"/>
    <property type="match status" value="1"/>
</dbReference>
<keyword evidence="8" id="KW-0325">Glycoprotein</keyword>
<feature type="signal peptide" evidence="11">
    <location>
        <begin position="1"/>
        <end position="22"/>
    </location>
</feature>
<dbReference type="InterPro" id="IPR000834">
    <property type="entry name" value="Peptidase_M14"/>
</dbReference>
<dbReference type="WBParaSite" id="MBELARI_LOCUS7649">
    <property type="protein sequence ID" value="MBELARI_LOCUS7649"/>
    <property type="gene ID" value="MBELARI_LOCUS7649"/>
</dbReference>
<dbReference type="FunFam" id="3.40.630.10:FF:000020">
    <property type="entry name" value="Carboxypeptidase D"/>
    <property type="match status" value="1"/>
</dbReference>
<evidence type="ECO:0000256" key="7">
    <source>
        <dbReference type="ARBA" id="ARBA00022833"/>
    </source>
</evidence>
<evidence type="ECO:0000313" key="14">
    <source>
        <dbReference type="WBParaSite" id="MBELARI_LOCUS7649"/>
    </source>
</evidence>
<dbReference type="Gene3D" id="3.40.630.10">
    <property type="entry name" value="Zn peptidases"/>
    <property type="match status" value="1"/>
</dbReference>
<keyword evidence="7" id="KW-0862">Zinc</keyword>
<evidence type="ECO:0000256" key="8">
    <source>
        <dbReference type="ARBA" id="ARBA00023180"/>
    </source>
</evidence>
<evidence type="ECO:0000256" key="4">
    <source>
        <dbReference type="ARBA" id="ARBA00022670"/>
    </source>
</evidence>
<dbReference type="InterPro" id="IPR008969">
    <property type="entry name" value="CarboxyPept-like_regulatory"/>
</dbReference>
<dbReference type="GO" id="GO:0016485">
    <property type="term" value="P:protein processing"/>
    <property type="evidence" value="ECO:0007669"/>
    <property type="project" value="TreeGrafter"/>
</dbReference>
<keyword evidence="3" id="KW-0121">Carboxypeptidase</keyword>
<proteinExistence type="inferred from homology"/>
<evidence type="ECO:0000259" key="12">
    <source>
        <dbReference type="PROSITE" id="PS52035"/>
    </source>
</evidence>
<evidence type="ECO:0000313" key="13">
    <source>
        <dbReference type="Proteomes" id="UP000887575"/>
    </source>
</evidence>
<evidence type="ECO:0000256" key="10">
    <source>
        <dbReference type="SAM" id="MobiDB-lite"/>
    </source>
</evidence>
<comment type="cofactor">
    <cofactor evidence="1">
        <name>Zn(2+)</name>
        <dbReference type="ChEBI" id="CHEBI:29105"/>
    </cofactor>
</comment>
<dbReference type="PROSITE" id="PS00133">
    <property type="entry name" value="CARBOXYPEPT_ZN_2"/>
    <property type="match status" value="1"/>
</dbReference>
<dbReference type="GO" id="GO:0004181">
    <property type="term" value="F:metallocarboxypeptidase activity"/>
    <property type="evidence" value="ECO:0007669"/>
    <property type="project" value="InterPro"/>
</dbReference>
<dbReference type="SUPFAM" id="SSF53187">
    <property type="entry name" value="Zn-dependent exopeptidases"/>
    <property type="match status" value="1"/>
</dbReference>
<dbReference type="SMART" id="SM00631">
    <property type="entry name" value="Zn_pept"/>
    <property type="match status" value="1"/>
</dbReference>
<dbReference type="GO" id="GO:0008270">
    <property type="term" value="F:zinc ion binding"/>
    <property type="evidence" value="ECO:0007669"/>
    <property type="project" value="InterPro"/>
</dbReference>
<name>A0AAF3FPS7_9BILA</name>
<dbReference type="InterPro" id="IPR050753">
    <property type="entry name" value="Peptidase_M14_domain"/>
</dbReference>
<dbReference type="PANTHER" id="PTHR11532">
    <property type="entry name" value="PROTEASE M14 CARBOXYPEPTIDASE"/>
    <property type="match status" value="1"/>
</dbReference>
<dbReference type="PROSITE" id="PS52035">
    <property type="entry name" value="PEPTIDASE_M14"/>
    <property type="match status" value="1"/>
</dbReference>
<accession>A0AAF3FPS7</accession>